<dbReference type="SUPFAM" id="SSF52540">
    <property type="entry name" value="P-loop containing nucleoside triphosphate hydrolases"/>
    <property type="match status" value="1"/>
</dbReference>
<feature type="domain" description="ATPase AAA-type core" evidence="2">
    <location>
        <begin position="462"/>
        <end position="534"/>
    </location>
</feature>
<dbReference type="InterPro" id="IPR027417">
    <property type="entry name" value="P-loop_NTPase"/>
</dbReference>
<sequence length="632" mass="71618">MRLRYLHISNYGVLTDLRVHFDRERIFREHEKLMRVGDLHFVVGLNGTGKSSLLRALYETFRWLEGVNRDLINSRTPFPFPVTLVYDLPLPNRKDGDRTCIFHHEGQSVSDGFFFAAMSPLNEADHGDWNGWIEWLKPYANPNTPEQMSGLVPSDKLQGNGQVRASLPDPLLVYTSGSLAVWDRVREPDLPDQDLNEIISVVSDDERPRGWDVHRELALPEDHVGQSERGELRKFTDPSTQTGESHCQLLKPIALKLAALAVSLTQASSEMPRLASNELEEVWRHELAEQIATQPPSDVVSEKTARSLLNYADWWYPTHLSMEYRPSPDKLNAETHAQQLVLCALAEEVIRQPLGRMQMVIYLGPRTITLSDKIAAVYGDRDIPIQVQEVVNRVEGSTSGAQAVVRTLCRLTPNKHGNLDPERARWEIFQTLHSWHNARLLDDVTVTIRRITKMEAIDGELDDVVVTWEDLSDGEQMLLGRMSLLLLLSGRHGSLLLLDEPETHFNDSWKREIIDIVDDNILRTTAAHVIVSTHTSIALTDAFASEIIRLIRSNGRAEFKPVSFASFGAEPGRVMLNVFNMPEAIGSRAEEVLRILLEETNWQGRRSLLEHVVAEVGGGWPRARLREILEEL</sequence>
<reference evidence="4" key="1">
    <citation type="submission" date="2021-11" db="EMBL/GenBank/DDBJ databases">
        <title>Genome sequence.</title>
        <authorList>
            <person name="Sun Q."/>
        </authorList>
    </citation>
    <scope>NUCLEOTIDE SEQUENCE</scope>
    <source>
        <strain evidence="4">JC732</strain>
    </source>
</reference>
<gene>
    <name evidence="4" type="ORF">LOC68_18935</name>
</gene>
<dbReference type="Pfam" id="PF13514">
    <property type="entry name" value="AAA_27"/>
    <property type="match status" value="1"/>
</dbReference>
<dbReference type="GO" id="GO:0016887">
    <property type="term" value="F:ATP hydrolysis activity"/>
    <property type="evidence" value="ECO:0007669"/>
    <property type="project" value="InterPro"/>
</dbReference>
<dbReference type="EMBL" id="JAJKFT010000010">
    <property type="protein sequence ID" value="MCC9630475.1"/>
    <property type="molecule type" value="Genomic_DNA"/>
</dbReference>
<dbReference type="Proteomes" id="UP001139103">
    <property type="component" value="Unassembled WGS sequence"/>
</dbReference>
<accession>A0A9X1SGR6</accession>
<dbReference type="Pfam" id="PF13304">
    <property type="entry name" value="AAA_21"/>
    <property type="match status" value="1"/>
</dbReference>
<dbReference type="Gene3D" id="3.40.50.300">
    <property type="entry name" value="P-loop containing nucleotide triphosphate hydrolases"/>
    <property type="match status" value="2"/>
</dbReference>
<dbReference type="InterPro" id="IPR038734">
    <property type="entry name" value="YhaN_AAA"/>
</dbReference>
<feature type="compositionally biased region" description="Basic and acidic residues" evidence="1">
    <location>
        <begin position="224"/>
        <end position="236"/>
    </location>
</feature>
<evidence type="ECO:0000259" key="2">
    <source>
        <dbReference type="Pfam" id="PF13304"/>
    </source>
</evidence>
<dbReference type="InterPro" id="IPR003959">
    <property type="entry name" value="ATPase_AAA_core"/>
</dbReference>
<organism evidence="4 5">
    <name type="scientific">Blastopirellula sediminis</name>
    <dbReference type="NCBI Taxonomy" id="2894196"/>
    <lineage>
        <taxon>Bacteria</taxon>
        <taxon>Pseudomonadati</taxon>
        <taxon>Planctomycetota</taxon>
        <taxon>Planctomycetia</taxon>
        <taxon>Pirellulales</taxon>
        <taxon>Pirellulaceae</taxon>
        <taxon>Blastopirellula</taxon>
    </lineage>
</organism>
<dbReference type="PANTHER" id="PTHR43581:SF4">
    <property type="entry name" value="ATP_GTP PHOSPHATASE"/>
    <property type="match status" value="1"/>
</dbReference>
<name>A0A9X1SGR6_9BACT</name>
<dbReference type="PANTHER" id="PTHR43581">
    <property type="entry name" value="ATP/GTP PHOSPHATASE"/>
    <property type="match status" value="1"/>
</dbReference>
<dbReference type="InterPro" id="IPR051396">
    <property type="entry name" value="Bact_Antivir_Def_Nuclease"/>
</dbReference>
<keyword evidence="5" id="KW-1185">Reference proteome</keyword>
<proteinExistence type="predicted"/>
<dbReference type="GO" id="GO:0005524">
    <property type="term" value="F:ATP binding"/>
    <property type="evidence" value="ECO:0007669"/>
    <property type="project" value="InterPro"/>
</dbReference>
<dbReference type="AlphaFoldDB" id="A0A9X1SGR6"/>
<evidence type="ECO:0000259" key="3">
    <source>
        <dbReference type="Pfam" id="PF13514"/>
    </source>
</evidence>
<evidence type="ECO:0000313" key="5">
    <source>
        <dbReference type="Proteomes" id="UP001139103"/>
    </source>
</evidence>
<protein>
    <submittedName>
        <fullName evidence="4">AAA family ATPase</fullName>
    </submittedName>
</protein>
<feature type="domain" description="YhaN AAA" evidence="3">
    <location>
        <begin position="1"/>
        <end position="59"/>
    </location>
</feature>
<evidence type="ECO:0000256" key="1">
    <source>
        <dbReference type="SAM" id="MobiDB-lite"/>
    </source>
</evidence>
<feature type="region of interest" description="Disordered" evidence="1">
    <location>
        <begin position="224"/>
        <end position="243"/>
    </location>
</feature>
<comment type="caution">
    <text evidence="4">The sequence shown here is derived from an EMBL/GenBank/DDBJ whole genome shotgun (WGS) entry which is preliminary data.</text>
</comment>
<dbReference type="RefSeq" id="WP_230221644.1">
    <property type="nucleotide sequence ID" value="NZ_JAJKFT010000010.1"/>
</dbReference>
<evidence type="ECO:0000313" key="4">
    <source>
        <dbReference type="EMBL" id="MCC9630475.1"/>
    </source>
</evidence>